<dbReference type="InterPro" id="IPR003675">
    <property type="entry name" value="Rce1/LyrA-like_dom"/>
</dbReference>
<evidence type="ECO:0000313" key="4">
    <source>
        <dbReference type="Proteomes" id="UP000660110"/>
    </source>
</evidence>
<feature type="transmembrane region" description="Helical" evidence="1">
    <location>
        <begin position="95"/>
        <end position="113"/>
    </location>
</feature>
<reference evidence="3" key="2">
    <citation type="submission" date="2020-09" db="EMBL/GenBank/DDBJ databases">
        <authorList>
            <person name="Sun Q."/>
            <person name="Zhou Y."/>
        </authorList>
    </citation>
    <scope>NUCLEOTIDE SEQUENCE</scope>
    <source>
        <strain evidence="3">CGMCC 1.12153</strain>
    </source>
</reference>
<dbReference type="AlphaFoldDB" id="A0A917ET19"/>
<dbReference type="GO" id="GO:0006508">
    <property type="term" value="P:proteolysis"/>
    <property type="evidence" value="ECO:0007669"/>
    <property type="project" value="UniProtKB-KW"/>
</dbReference>
<keyword evidence="4" id="KW-1185">Reference proteome</keyword>
<gene>
    <name evidence="3" type="ORF">GCM10010954_04470</name>
</gene>
<keyword evidence="1" id="KW-1133">Transmembrane helix</keyword>
<dbReference type="Pfam" id="PF02517">
    <property type="entry name" value="Rce1-like"/>
    <property type="match status" value="1"/>
</dbReference>
<accession>A0A917ET19</accession>
<keyword evidence="1" id="KW-0472">Membrane</keyword>
<dbReference type="GO" id="GO:0080120">
    <property type="term" value="P:CAAX-box protein maturation"/>
    <property type="evidence" value="ECO:0007669"/>
    <property type="project" value="UniProtKB-ARBA"/>
</dbReference>
<sequence length="198" mass="22681">MTKRSQSDLINQLSSREITKHLIITQIILFLIAILASIVLFQTPIKTWFSLFSIQITDVILFGVLPAVLIVSIDFTLMKLLPERYYDDGGINQKVFQNHGILNIFWLTLLIAFCEEALFRGVIQTSFGYFTASTLFALIHFRYLKKLVLLISVLFVSYFLGYMFEITGNLLVTITSHFLIDFILGVWISLRNGRGQSD</sequence>
<dbReference type="Proteomes" id="UP000660110">
    <property type="component" value="Unassembled WGS sequence"/>
</dbReference>
<reference evidence="3" key="1">
    <citation type="journal article" date="2014" name="Int. J. Syst. Evol. Microbiol.">
        <title>Complete genome sequence of Corynebacterium casei LMG S-19264T (=DSM 44701T), isolated from a smear-ripened cheese.</title>
        <authorList>
            <consortium name="US DOE Joint Genome Institute (JGI-PGF)"/>
            <person name="Walter F."/>
            <person name="Albersmeier A."/>
            <person name="Kalinowski J."/>
            <person name="Ruckert C."/>
        </authorList>
    </citation>
    <scope>NUCLEOTIDE SEQUENCE</scope>
    <source>
        <strain evidence="3">CGMCC 1.12153</strain>
    </source>
</reference>
<evidence type="ECO:0000313" key="3">
    <source>
        <dbReference type="EMBL" id="GGF09141.1"/>
    </source>
</evidence>
<organism evidence="3 4">
    <name type="scientific">Halobacillus andaensis</name>
    <dbReference type="NCBI Taxonomy" id="1176239"/>
    <lineage>
        <taxon>Bacteria</taxon>
        <taxon>Bacillati</taxon>
        <taxon>Bacillota</taxon>
        <taxon>Bacilli</taxon>
        <taxon>Bacillales</taxon>
        <taxon>Bacillaceae</taxon>
        <taxon>Halobacillus</taxon>
    </lineage>
</organism>
<feature type="transmembrane region" description="Helical" evidence="1">
    <location>
        <begin position="170"/>
        <end position="190"/>
    </location>
</feature>
<feature type="transmembrane region" description="Helical" evidence="1">
    <location>
        <begin position="147"/>
        <end position="164"/>
    </location>
</feature>
<keyword evidence="3" id="KW-0378">Hydrolase</keyword>
<evidence type="ECO:0000259" key="2">
    <source>
        <dbReference type="Pfam" id="PF02517"/>
    </source>
</evidence>
<evidence type="ECO:0000256" key="1">
    <source>
        <dbReference type="SAM" id="Phobius"/>
    </source>
</evidence>
<feature type="transmembrane region" description="Helical" evidence="1">
    <location>
        <begin position="48"/>
        <end position="75"/>
    </location>
</feature>
<feature type="transmembrane region" description="Helical" evidence="1">
    <location>
        <begin position="21"/>
        <end position="42"/>
    </location>
</feature>
<comment type="caution">
    <text evidence="3">The sequence shown here is derived from an EMBL/GenBank/DDBJ whole genome shotgun (WGS) entry which is preliminary data.</text>
</comment>
<keyword evidence="3" id="KW-0645">Protease</keyword>
<feature type="domain" description="CAAX prenyl protease 2/Lysostaphin resistance protein A-like" evidence="2">
    <location>
        <begin position="101"/>
        <end position="183"/>
    </location>
</feature>
<keyword evidence="1" id="KW-0812">Transmembrane</keyword>
<dbReference type="GO" id="GO:0004175">
    <property type="term" value="F:endopeptidase activity"/>
    <property type="evidence" value="ECO:0007669"/>
    <property type="project" value="UniProtKB-ARBA"/>
</dbReference>
<name>A0A917ET19_HALAA</name>
<dbReference type="EMBL" id="BMEL01000001">
    <property type="protein sequence ID" value="GGF09141.1"/>
    <property type="molecule type" value="Genomic_DNA"/>
</dbReference>
<proteinExistence type="predicted"/>
<protein>
    <submittedName>
        <fullName evidence="3">CAAX amino protease</fullName>
    </submittedName>
</protein>
<dbReference type="RefSeq" id="WP_188375830.1">
    <property type="nucleotide sequence ID" value="NZ_BMEL01000001.1"/>
</dbReference>